<protein>
    <submittedName>
        <fullName evidence="1">Uncharacterized protein</fullName>
    </submittedName>
</protein>
<organism evidence="1 2">
    <name type="scientific">Abeliophyllum distichum</name>
    <dbReference type="NCBI Taxonomy" id="126358"/>
    <lineage>
        <taxon>Eukaryota</taxon>
        <taxon>Viridiplantae</taxon>
        <taxon>Streptophyta</taxon>
        <taxon>Embryophyta</taxon>
        <taxon>Tracheophyta</taxon>
        <taxon>Spermatophyta</taxon>
        <taxon>Magnoliopsida</taxon>
        <taxon>eudicotyledons</taxon>
        <taxon>Gunneridae</taxon>
        <taxon>Pentapetalae</taxon>
        <taxon>asterids</taxon>
        <taxon>lamiids</taxon>
        <taxon>Lamiales</taxon>
        <taxon>Oleaceae</taxon>
        <taxon>Forsythieae</taxon>
        <taxon>Abeliophyllum</taxon>
    </lineage>
</organism>
<keyword evidence="2" id="KW-1185">Reference proteome</keyword>
<proteinExistence type="predicted"/>
<evidence type="ECO:0000313" key="2">
    <source>
        <dbReference type="Proteomes" id="UP001604336"/>
    </source>
</evidence>
<dbReference type="Proteomes" id="UP001604336">
    <property type="component" value="Unassembled WGS sequence"/>
</dbReference>
<dbReference type="AlphaFoldDB" id="A0ABD1Q656"/>
<comment type="caution">
    <text evidence="1">The sequence shown here is derived from an EMBL/GenBank/DDBJ whole genome shotgun (WGS) entry which is preliminary data.</text>
</comment>
<dbReference type="EMBL" id="JBFOLK010000012">
    <property type="protein sequence ID" value="KAL2471672.1"/>
    <property type="molecule type" value="Genomic_DNA"/>
</dbReference>
<sequence length="121" mass="13410">MDLGTHIFDFVRELETSVDSNSQCTIMFSCLISGICLEVGVSLLPFEEVETPNVPLNYKTIDNSETMIRAREIRAQRGPIVQPGEEAHDLAPPIPQPALTTEPNLGIQFTQIQVAQTEISR</sequence>
<reference evidence="2" key="1">
    <citation type="submission" date="2024-07" db="EMBL/GenBank/DDBJ databases">
        <title>Two chromosome-level genome assemblies of Korean endemic species Abeliophyllum distichum and Forsythia ovata (Oleaceae).</title>
        <authorList>
            <person name="Jang H."/>
        </authorList>
    </citation>
    <scope>NUCLEOTIDE SEQUENCE [LARGE SCALE GENOMIC DNA]</scope>
</reference>
<evidence type="ECO:0000313" key="1">
    <source>
        <dbReference type="EMBL" id="KAL2471672.1"/>
    </source>
</evidence>
<accession>A0ABD1Q656</accession>
<name>A0ABD1Q656_9LAMI</name>
<gene>
    <name evidence="1" type="ORF">Adt_39808</name>
</gene>